<reference evidence="1" key="1">
    <citation type="journal article" date="2022" name="Int. J. Mol. Sci.">
        <title>Draft Genome of Tanacetum Coccineum: Genomic Comparison of Closely Related Tanacetum-Family Plants.</title>
        <authorList>
            <person name="Yamashiro T."/>
            <person name="Shiraishi A."/>
            <person name="Nakayama K."/>
            <person name="Satake H."/>
        </authorList>
    </citation>
    <scope>NUCLEOTIDE SEQUENCE</scope>
</reference>
<dbReference type="Proteomes" id="UP001151760">
    <property type="component" value="Unassembled WGS sequence"/>
</dbReference>
<reference evidence="1" key="2">
    <citation type="submission" date="2022-01" db="EMBL/GenBank/DDBJ databases">
        <authorList>
            <person name="Yamashiro T."/>
            <person name="Shiraishi A."/>
            <person name="Satake H."/>
            <person name="Nakayama K."/>
        </authorList>
    </citation>
    <scope>NUCLEOTIDE SEQUENCE</scope>
</reference>
<accession>A0ABQ5DGC9</accession>
<organism evidence="1 2">
    <name type="scientific">Tanacetum coccineum</name>
    <dbReference type="NCBI Taxonomy" id="301880"/>
    <lineage>
        <taxon>Eukaryota</taxon>
        <taxon>Viridiplantae</taxon>
        <taxon>Streptophyta</taxon>
        <taxon>Embryophyta</taxon>
        <taxon>Tracheophyta</taxon>
        <taxon>Spermatophyta</taxon>
        <taxon>Magnoliopsida</taxon>
        <taxon>eudicotyledons</taxon>
        <taxon>Gunneridae</taxon>
        <taxon>Pentapetalae</taxon>
        <taxon>asterids</taxon>
        <taxon>campanulids</taxon>
        <taxon>Asterales</taxon>
        <taxon>Asteraceae</taxon>
        <taxon>Asteroideae</taxon>
        <taxon>Anthemideae</taxon>
        <taxon>Anthemidinae</taxon>
        <taxon>Tanacetum</taxon>
    </lineage>
</organism>
<evidence type="ECO:0000313" key="2">
    <source>
        <dbReference type="Proteomes" id="UP001151760"/>
    </source>
</evidence>
<evidence type="ECO:0000313" key="1">
    <source>
        <dbReference type="EMBL" id="GJT38044.1"/>
    </source>
</evidence>
<sequence>MIVLGINTYNNVSQNKRVDGPDGAVLTFNGTVYHDTLQSSTKSTKYRPPPSKLKSVDICPVVSEENSRDPSLPLVGEHGLTVVRNFEDLTELGKSGSYEFMLNHKGDDKIAIFIGFNRDLTIEIKNEFWNNRFVDFKETIEANVCEETLDVVGFVVALINNTTFVNVAIFNGFVEFGNCGCESLRNRSLQPIKDDSQDV</sequence>
<protein>
    <submittedName>
        <fullName evidence="1">Uncharacterized protein</fullName>
    </submittedName>
</protein>
<proteinExistence type="predicted"/>
<dbReference type="EMBL" id="BQNB010015272">
    <property type="protein sequence ID" value="GJT38044.1"/>
    <property type="molecule type" value="Genomic_DNA"/>
</dbReference>
<name>A0ABQ5DGC9_9ASTR</name>
<comment type="caution">
    <text evidence="1">The sequence shown here is derived from an EMBL/GenBank/DDBJ whole genome shotgun (WGS) entry which is preliminary data.</text>
</comment>
<keyword evidence="2" id="KW-1185">Reference proteome</keyword>
<gene>
    <name evidence="1" type="ORF">Tco_0937909</name>
</gene>